<feature type="domain" description="DUF5605" evidence="3">
    <location>
        <begin position="406"/>
        <end position="473"/>
    </location>
</feature>
<feature type="domain" description="DUF5060" evidence="2">
    <location>
        <begin position="9"/>
        <end position="76"/>
    </location>
</feature>
<proteinExistence type="predicted"/>
<dbReference type="Gene3D" id="2.60.40.10">
    <property type="entry name" value="Immunoglobulins"/>
    <property type="match status" value="1"/>
</dbReference>
<keyword evidence="5" id="KW-1185">Reference proteome</keyword>
<evidence type="ECO:0000259" key="3">
    <source>
        <dbReference type="Pfam" id="PF18310"/>
    </source>
</evidence>
<evidence type="ECO:0000259" key="1">
    <source>
        <dbReference type="Pfam" id="PF13204"/>
    </source>
</evidence>
<dbReference type="AlphaFoldDB" id="A0A972GV24"/>
<dbReference type="Pfam" id="PF16586">
    <property type="entry name" value="DUF5060"/>
    <property type="match status" value="1"/>
</dbReference>
<dbReference type="InterPro" id="IPR013783">
    <property type="entry name" value="Ig-like_fold"/>
</dbReference>
<dbReference type="SUPFAM" id="SSF51445">
    <property type="entry name" value="(Trans)glycosidases"/>
    <property type="match status" value="1"/>
</dbReference>
<dbReference type="InterPro" id="IPR032260">
    <property type="entry name" value="DUF5060"/>
</dbReference>
<dbReference type="Gene3D" id="2.60.40.3950">
    <property type="match status" value="1"/>
</dbReference>
<reference evidence="4" key="1">
    <citation type="submission" date="2019-10" db="EMBL/GenBank/DDBJ databases">
        <title>Description of Paenibacillus glebae sp. nov.</title>
        <authorList>
            <person name="Carlier A."/>
            <person name="Qi S."/>
        </authorList>
    </citation>
    <scope>NUCLEOTIDE SEQUENCE</scope>
    <source>
        <strain evidence="4">LMG 31456</strain>
    </source>
</reference>
<organism evidence="4 5">
    <name type="scientific">Paenibacillus foliorum</name>
    <dbReference type="NCBI Taxonomy" id="2654974"/>
    <lineage>
        <taxon>Bacteria</taxon>
        <taxon>Bacillati</taxon>
        <taxon>Bacillota</taxon>
        <taxon>Bacilli</taxon>
        <taxon>Bacillales</taxon>
        <taxon>Paenibacillaceae</taxon>
        <taxon>Paenibacillus</taxon>
    </lineage>
</organism>
<name>A0A972GV24_9BACL</name>
<accession>A0A972GV24</accession>
<dbReference type="InterPro" id="IPR025277">
    <property type="entry name" value="Apiosidase-like_cat_dom"/>
</dbReference>
<comment type="caution">
    <text evidence="4">The sequence shown here is derived from an EMBL/GenBank/DDBJ whole genome shotgun (WGS) entry which is preliminary data.</text>
</comment>
<gene>
    <name evidence="4" type="ORF">GC093_26980</name>
</gene>
<dbReference type="Pfam" id="PF18310">
    <property type="entry name" value="DUF5605"/>
    <property type="match status" value="1"/>
</dbReference>
<evidence type="ECO:0000313" key="4">
    <source>
        <dbReference type="EMBL" id="NOU96838.1"/>
    </source>
</evidence>
<dbReference type="InterPro" id="IPR041239">
    <property type="entry name" value="DUF5605"/>
</dbReference>
<dbReference type="RefSeq" id="WP_171655075.1">
    <property type="nucleotide sequence ID" value="NZ_WHOD01000102.1"/>
</dbReference>
<dbReference type="Gene3D" id="3.20.20.80">
    <property type="entry name" value="Glycosidases"/>
    <property type="match status" value="1"/>
</dbReference>
<dbReference type="InterPro" id="IPR017853">
    <property type="entry name" value="GH"/>
</dbReference>
<evidence type="ECO:0000259" key="2">
    <source>
        <dbReference type="Pfam" id="PF16586"/>
    </source>
</evidence>
<sequence>MIVESNEHEVERWGRFELVLEGPSEGNPFRDTQLTAHFQYKNKVIKVDGFYDGEGIYRLRFMPDQLGIWRYATHSNHQELNGHTGEFHCVEPSSDNHGPVRVKDDYGFAYEDGKSYIPFGTTCYHWTHNGDESLEELTLQTLKQAPFNKIRMCMLPTHDMNPPALVFEGTCPEDVDKTRFNPSFFRHLEGRLEDLLHLGIEADIVLFHPYDKGYWGFDSMDAEMDCYYLRYVIARLSAYRHVWWSLSNEFDFNKNKTVDDWDRLIQFVQRIDPYQHLRSIHNGTKMYKSSSLYDFTKPWITHQSIQHWDAELTTSWREACHKPVVIDEISYEGNSSRRWGNISGQEMTHRFWEAMSRGGTVGHGESFIDKETRAWISTGGKLYGECIERIAFLREIIEEGPEDWIRAAQEGSYWLHYFGGHQHAYKSFDLPQDTLYRVELIDTWNMIITPLENTWGGSIKIPLPGKPYMALRILKVRT</sequence>
<dbReference type="PANTHER" id="PTHR37836">
    <property type="entry name" value="LMO1036 PROTEIN"/>
    <property type="match status" value="1"/>
</dbReference>
<dbReference type="PANTHER" id="PTHR37836:SF2">
    <property type="entry name" value="DUF4038 DOMAIN-CONTAINING PROTEIN"/>
    <property type="match status" value="1"/>
</dbReference>
<dbReference type="Pfam" id="PF13204">
    <property type="entry name" value="Apiosidase"/>
    <property type="match status" value="1"/>
</dbReference>
<dbReference type="EMBL" id="WHOD01000102">
    <property type="protein sequence ID" value="NOU96838.1"/>
    <property type="molecule type" value="Genomic_DNA"/>
</dbReference>
<dbReference type="Proteomes" id="UP000641588">
    <property type="component" value="Unassembled WGS sequence"/>
</dbReference>
<protein>
    <submittedName>
        <fullName evidence="4">DUF5060 domain-containing protein</fullName>
    </submittedName>
</protein>
<evidence type="ECO:0000313" key="5">
    <source>
        <dbReference type="Proteomes" id="UP000641588"/>
    </source>
</evidence>
<feature type="domain" description="Apiosidase-like catalytic" evidence="1">
    <location>
        <begin position="108"/>
        <end position="363"/>
    </location>
</feature>